<dbReference type="InterPro" id="IPR036890">
    <property type="entry name" value="HATPase_C_sf"/>
</dbReference>
<keyword evidence="13" id="KW-1185">Reference proteome</keyword>
<dbReference type="OrthoDB" id="9796305at2"/>
<evidence type="ECO:0000259" key="11">
    <source>
        <dbReference type="PROSITE" id="PS50110"/>
    </source>
</evidence>
<dbReference type="PRINTS" id="PR00344">
    <property type="entry name" value="BCTRLSENSOR"/>
</dbReference>
<proteinExistence type="predicted"/>
<dbReference type="Gene3D" id="1.10.287.130">
    <property type="match status" value="1"/>
</dbReference>
<keyword evidence="9" id="KW-1133">Transmembrane helix</keyword>
<evidence type="ECO:0000256" key="2">
    <source>
        <dbReference type="ARBA" id="ARBA00012438"/>
    </source>
</evidence>
<dbReference type="Gene3D" id="3.30.450.40">
    <property type="match status" value="1"/>
</dbReference>
<dbReference type="CDD" id="cd00082">
    <property type="entry name" value="HisKA"/>
    <property type="match status" value="1"/>
</dbReference>
<dbReference type="InterPro" id="IPR029016">
    <property type="entry name" value="GAF-like_dom_sf"/>
</dbReference>
<evidence type="ECO:0000259" key="10">
    <source>
        <dbReference type="PROSITE" id="PS50109"/>
    </source>
</evidence>
<dbReference type="Gene3D" id="3.30.565.10">
    <property type="entry name" value="Histidine kinase-like ATPase, C-terminal domain"/>
    <property type="match status" value="1"/>
</dbReference>
<evidence type="ECO:0000256" key="4">
    <source>
        <dbReference type="ARBA" id="ARBA00022679"/>
    </source>
</evidence>
<evidence type="ECO:0000256" key="6">
    <source>
        <dbReference type="ARBA" id="ARBA00023012"/>
    </source>
</evidence>
<dbReference type="SMART" id="SM00448">
    <property type="entry name" value="REC"/>
    <property type="match status" value="3"/>
</dbReference>
<evidence type="ECO:0000256" key="8">
    <source>
        <dbReference type="SAM" id="MobiDB-lite"/>
    </source>
</evidence>
<evidence type="ECO:0000256" key="7">
    <source>
        <dbReference type="PROSITE-ProRule" id="PRU00169"/>
    </source>
</evidence>
<organism evidence="12 13">
    <name type="scientific">Candidatus Nitrospira nitrificans</name>
    <dbReference type="NCBI Taxonomy" id="1742973"/>
    <lineage>
        <taxon>Bacteria</taxon>
        <taxon>Pseudomonadati</taxon>
        <taxon>Nitrospirota</taxon>
        <taxon>Nitrospiria</taxon>
        <taxon>Nitrospirales</taxon>
        <taxon>Nitrospiraceae</taxon>
        <taxon>Nitrospira</taxon>
    </lineage>
</organism>
<dbReference type="CDD" id="cd16922">
    <property type="entry name" value="HATPase_EvgS-ArcB-TorS-like"/>
    <property type="match status" value="1"/>
</dbReference>
<feature type="domain" description="Histidine kinase" evidence="10">
    <location>
        <begin position="371"/>
        <end position="591"/>
    </location>
</feature>
<dbReference type="SMART" id="SM00387">
    <property type="entry name" value="HATPase_c"/>
    <property type="match status" value="1"/>
</dbReference>
<comment type="catalytic activity">
    <reaction evidence="1">
        <text>ATP + protein L-histidine = ADP + protein N-phospho-L-histidine.</text>
        <dbReference type="EC" id="2.7.13.3"/>
    </reaction>
</comment>
<evidence type="ECO:0000256" key="3">
    <source>
        <dbReference type="ARBA" id="ARBA00022553"/>
    </source>
</evidence>
<dbReference type="Proteomes" id="UP000198736">
    <property type="component" value="Unassembled WGS sequence"/>
</dbReference>
<dbReference type="SMART" id="SM00065">
    <property type="entry name" value="GAF"/>
    <property type="match status" value="1"/>
</dbReference>
<evidence type="ECO:0000256" key="9">
    <source>
        <dbReference type="SAM" id="Phobius"/>
    </source>
</evidence>
<feature type="modified residue" description="4-aspartylphosphate" evidence="7">
    <location>
        <position position="707"/>
    </location>
</feature>
<feature type="modified residue" description="4-aspartylphosphate" evidence="7">
    <location>
        <position position="981"/>
    </location>
</feature>
<dbReference type="CDD" id="cd17546">
    <property type="entry name" value="REC_hyHK_CKI1_RcsC-like"/>
    <property type="match status" value="1"/>
</dbReference>
<dbReference type="Pfam" id="PF00072">
    <property type="entry name" value="Response_reg"/>
    <property type="match status" value="3"/>
</dbReference>
<feature type="domain" description="Response regulatory" evidence="11">
    <location>
        <begin position="658"/>
        <end position="771"/>
    </location>
</feature>
<dbReference type="Gene3D" id="3.40.50.2300">
    <property type="match status" value="3"/>
</dbReference>
<dbReference type="SUPFAM" id="SSF52172">
    <property type="entry name" value="CheY-like"/>
    <property type="match status" value="3"/>
</dbReference>
<feature type="domain" description="Response regulatory" evidence="11">
    <location>
        <begin position="926"/>
        <end position="1048"/>
    </location>
</feature>
<dbReference type="InterPro" id="IPR003661">
    <property type="entry name" value="HisK_dim/P_dom"/>
</dbReference>
<protein>
    <recommendedName>
        <fullName evidence="2">histidine kinase</fullName>
        <ecNumber evidence="2">2.7.13.3</ecNumber>
    </recommendedName>
</protein>
<feature type="transmembrane region" description="Helical" evidence="9">
    <location>
        <begin position="12"/>
        <end position="42"/>
    </location>
</feature>
<feature type="transmembrane region" description="Helical" evidence="9">
    <location>
        <begin position="54"/>
        <end position="73"/>
    </location>
</feature>
<keyword evidence="4 12" id="KW-0808">Transferase</keyword>
<dbReference type="InterPro" id="IPR001789">
    <property type="entry name" value="Sig_transdc_resp-reg_receiver"/>
</dbReference>
<dbReference type="InterPro" id="IPR003018">
    <property type="entry name" value="GAF"/>
</dbReference>
<feature type="transmembrane region" description="Helical" evidence="9">
    <location>
        <begin position="85"/>
        <end position="105"/>
    </location>
</feature>
<dbReference type="SUPFAM" id="SSF55781">
    <property type="entry name" value="GAF domain-like"/>
    <property type="match status" value="1"/>
</dbReference>
<dbReference type="InterPro" id="IPR004358">
    <property type="entry name" value="Sig_transdc_His_kin-like_C"/>
</dbReference>
<dbReference type="Pfam" id="PF00512">
    <property type="entry name" value="HisKA"/>
    <property type="match status" value="1"/>
</dbReference>
<gene>
    <name evidence="12" type="ORF">COMA2_20041</name>
</gene>
<dbReference type="STRING" id="1742973.COMA2_20041"/>
<name>A0A0S4LDS1_9BACT</name>
<evidence type="ECO:0000313" key="12">
    <source>
        <dbReference type="EMBL" id="CUS35017.1"/>
    </source>
</evidence>
<dbReference type="CDD" id="cd00156">
    <property type="entry name" value="REC"/>
    <property type="match status" value="1"/>
</dbReference>
<dbReference type="PROSITE" id="PS50110">
    <property type="entry name" value="RESPONSE_REGULATORY"/>
    <property type="match status" value="3"/>
</dbReference>
<keyword evidence="3 7" id="KW-0597">Phosphoprotein</keyword>
<accession>A0A0S4LDS1</accession>
<keyword evidence="6" id="KW-0902">Two-component regulatory system</keyword>
<dbReference type="FunFam" id="3.30.565.10:FF:000010">
    <property type="entry name" value="Sensor histidine kinase RcsC"/>
    <property type="match status" value="1"/>
</dbReference>
<dbReference type="SMART" id="SM00388">
    <property type="entry name" value="HisKA"/>
    <property type="match status" value="1"/>
</dbReference>
<keyword evidence="9" id="KW-0472">Membrane</keyword>
<dbReference type="SUPFAM" id="SSF55874">
    <property type="entry name" value="ATPase domain of HSP90 chaperone/DNA topoisomerase II/histidine kinase"/>
    <property type="match status" value="1"/>
</dbReference>
<sequence>MTRFERTPTPLVYAAIALSTAIVVISDLFTTLGITVWVFYLLPVTLTYLGWRPAVPLIVAGAATVCTVAGFFLSPPGIDPVSAGINRSFGIATQWALAALGYQFIRNKLAVRKQEWMQSVQALLNERMAGELRMDQLGSQTLRTLAESLDAPAGALFIEDGGSFHRMAMYGVPEAAQVPDRISAGDGLLGQALLDRRVFVVSDVPEGYLSLGSALGRGIPRHLLIAPCAVEGAVKAVLELGCLHPVGQAEKELLERVAESVAVAVRSAQYRARLQELLEETQRQAEELQTQSEELRVSNEELTEQSRSLQDSQVRLEEQQTELEQTNMQLEEQTQILEMQKEDMTRAKEELEAQARELEQAGRYKSEFLANMSHELRTPLNASLILARQLGDNATGTLTPEQVNYARTIEAAGRDLLALINEVLDLAKVEAGRMEVNPSAVRLSALIQNLRGQFEPMAREKGLELRMQLAAETPEVIETDQQRLEQVLKNLLSNAIKFTERGEVSLEIARADDGRIAFAVRDTGIGIAEDQRQVIFEPFRQADGTTNRKYGGTGLGLSIAQEFTRLLGGEIRLESEPASGSAFTVVLPERYDPAQVVGAEKGVGRASHTDTLFATEASRKQHRAGTGMLSDSGSHIAPAPVTPAVPDDREQLSGDRRTVLIVEDDDTFARILSDLAHEQGFQALIATTAAEALILAPQFLPNAILLDIGLPDTSGLSVLDRLKIDARTRHIPVHIVSLHDYTQTALSLGAVGYMLKPVKREQLVEAFRGLEDRLTRRLRRVLIVEDDPAQREALGLLLASQDVETVGVGSVADCLDQLQTTTFDCMVLDLSLPDASGFSLLETLSREDRYAFPPVIVYTGRDLSPDEEQRLRRYAKSIIIKGAKSPERLLDEVTLFLHQVVTHLPPEQQAMLMRSRRGDAALEGARILVVEDDVRNVFALMSVLEPRGAKIEVARNGREALAALEGSVQPDGAPIDLVLMDIMMPEMDGLTAMREIRRRQEWKQLPIIALTAKAMKADHLQALTAGANDYMAKPLDVDKLLSLVRIWLPKM</sequence>
<dbReference type="PROSITE" id="PS50109">
    <property type="entry name" value="HIS_KIN"/>
    <property type="match status" value="1"/>
</dbReference>
<dbReference type="RefSeq" id="WP_090896437.1">
    <property type="nucleotide sequence ID" value="NZ_CZPZ01000012.1"/>
</dbReference>
<reference evidence="13" key="1">
    <citation type="submission" date="2015-10" db="EMBL/GenBank/DDBJ databases">
        <authorList>
            <person name="Luecker S."/>
            <person name="Luecker S."/>
        </authorList>
    </citation>
    <scope>NUCLEOTIDE SEQUENCE [LARGE SCALE GENOMIC DNA]</scope>
</reference>
<dbReference type="EC" id="2.7.13.3" evidence="2"/>
<dbReference type="Pfam" id="PF13185">
    <property type="entry name" value="GAF_2"/>
    <property type="match status" value="1"/>
</dbReference>
<dbReference type="GO" id="GO:0000155">
    <property type="term" value="F:phosphorelay sensor kinase activity"/>
    <property type="evidence" value="ECO:0007669"/>
    <property type="project" value="InterPro"/>
</dbReference>
<keyword evidence="5 12" id="KW-0418">Kinase</keyword>
<dbReference type="PANTHER" id="PTHR45339">
    <property type="entry name" value="HYBRID SIGNAL TRANSDUCTION HISTIDINE KINASE J"/>
    <property type="match status" value="1"/>
</dbReference>
<dbReference type="InterPro" id="IPR003594">
    <property type="entry name" value="HATPase_dom"/>
</dbReference>
<evidence type="ECO:0000256" key="1">
    <source>
        <dbReference type="ARBA" id="ARBA00000085"/>
    </source>
</evidence>
<dbReference type="AlphaFoldDB" id="A0A0S4LDS1"/>
<feature type="domain" description="Response regulatory" evidence="11">
    <location>
        <begin position="780"/>
        <end position="896"/>
    </location>
</feature>
<dbReference type="InterPro" id="IPR011006">
    <property type="entry name" value="CheY-like_superfamily"/>
</dbReference>
<dbReference type="InterPro" id="IPR005467">
    <property type="entry name" value="His_kinase_dom"/>
</dbReference>
<feature type="region of interest" description="Disordered" evidence="8">
    <location>
        <begin position="288"/>
        <end position="311"/>
    </location>
</feature>
<dbReference type="PANTHER" id="PTHR45339:SF1">
    <property type="entry name" value="HYBRID SIGNAL TRANSDUCTION HISTIDINE KINASE J"/>
    <property type="match status" value="1"/>
</dbReference>
<dbReference type="Pfam" id="PF02518">
    <property type="entry name" value="HATPase_c"/>
    <property type="match status" value="1"/>
</dbReference>
<evidence type="ECO:0000256" key="5">
    <source>
        <dbReference type="ARBA" id="ARBA00022777"/>
    </source>
</evidence>
<dbReference type="EMBL" id="CZPZ01000012">
    <property type="protein sequence ID" value="CUS35017.1"/>
    <property type="molecule type" value="Genomic_DNA"/>
</dbReference>
<dbReference type="InterPro" id="IPR036097">
    <property type="entry name" value="HisK_dim/P_sf"/>
</dbReference>
<evidence type="ECO:0000313" key="13">
    <source>
        <dbReference type="Proteomes" id="UP000198736"/>
    </source>
</evidence>
<feature type="modified residue" description="4-aspartylphosphate" evidence="7">
    <location>
        <position position="829"/>
    </location>
</feature>
<dbReference type="SUPFAM" id="SSF47384">
    <property type="entry name" value="Homodimeric domain of signal transducing histidine kinase"/>
    <property type="match status" value="1"/>
</dbReference>
<keyword evidence="9" id="KW-0812">Transmembrane</keyword>